<name>A0ACC0HWJ3_9ERIC</name>
<accession>A0ACC0HWJ3</accession>
<dbReference type="Proteomes" id="UP001060215">
    <property type="component" value="Chromosome 2"/>
</dbReference>
<keyword evidence="2" id="KW-1185">Reference proteome</keyword>
<evidence type="ECO:0000313" key="2">
    <source>
        <dbReference type="Proteomes" id="UP001060215"/>
    </source>
</evidence>
<protein>
    <submittedName>
        <fullName evidence="1">Uncharacterized protein</fullName>
    </submittedName>
</protein>
<gene>
    <name evidence="1" type="ORF">LOK49_LG04G03206</name>
</gene>
<evidence type="ECO:0000313" key="1">
    <source>
        <dbReference type="EMBL" id="KAI8017942.1"/>
    </source>
</evidence>
<sequence length="304" mass="32975">MENQKGANSGNEVDSKSNYKVKLMCSYGGKIQQRPHDHQLTYVGGETKILAVHRRIKFSDILSKLISLSNSAAISLKYQLPGEDLDALVSVINDDDLEHMMAEYDRIHTLSSPSSKPARLRLFLFSSTPPLKSAPLNPDFLFGFDDEFQSHSTPKSEIIQPDFPASNMPNGAPIQGYETFSRVEGGGAGQLVYQLPVMAGGYQGGFGVGVGPYGMQAVRVVPGIVYREHPVYNFVPAAMPEHKLGFSAEECRGINGMGLEDGGFAHVAIDDGGRSLVYNAVGVVSPHPTVTRPMTFTNDAKINI</sequence>
<comment type="caution">
    <text evidence="1">The sequence shown here is derived from an EMBL/GenBank/DDBJ whole genome shotgun (WGS) entry which is preliminary data.</text>
</comment>
<dbReference type="EMBL" id="CM045759">
    <property type="protein sequence ID" value="KAI8017942.1"/>
    <property type="molecule type" value="Genomic_DNA"/>
</dbReference>
<proteinExistence type="predicted"/>
<organism evidence="1 2">
    <name type="scientific">Camellia lanceoleosa</name>
    <dbReference type="NCBI Taxonomy" id="1840588"/>
    <lineage>
        <taxon>Eukaryota</taxon>
        <taxon>Viridiplantae</taxon>
        <taxon>Streptophyta</taxon>
        <taxon>Embryophyta</taxon>
        <taxon>Tracheophyta</taxon>
        <taxon>Spermatophyta</taxon>
        <taxon>Magnoliopsida</taxon>
        <taxon>eudicotyledons</taxon>
        <taxon>Gunneridae</taxon>
        <taxon>Pentapetalae</taxon>
        <taxon>asterids</taxon>
        <taxon>Ericales</taxon>
        <taxon>Theaceae</taxon>
        <taxon>Camellia</taxon>
    </lineage>
</organism>
<reference evidence="1 2" key="1">
    <citation type="journal article" date="2022" name="Plant J.">
        <title>Chromosome-level genome of Camellia lanceoleosa provides a valuable resource for understanding genome evolution and self-incompatibility.</title>
        <authorList>
            <person name="Gong W."/>
            <person name="Xiao S."/>
            <person name="Wang L."/>
            <person name="Liao Z."/>
            <person name="Chang Y."/>
            <person name="Mo W."/>
            <person name="Hu G."/>
            <person name="Li W."/>
            <person name="Zhao G."/>
            <person name="Zhu H."/>
            <person name="Hu X."/>
            <person name="Ji K."/>
            <person name="Xiang X."/>
            <person name="Song Q."/>
            <person name="Yuan D."/>
            <person name="Jin S."/>
            <person name="Zhang L."/>
        </authorList>
    </citation>
    <scope>NUCLEOTIDE SEQUENCE [LARGE SCALE GENOMIC DNA]</scope>
    <source>
        <strain evidence="1">SQ_2022a</strain>
    </source>
</reference>